<dbReference type="GO" id="GO:0009245">
    <property type="term" value="P:lipid A biosynthetic process"/>
    <property type="evidence" value="ECO:0007669"/>
    <property type="project" value="UniProtKB-UniRule"/>
</dbReference>
<feature type="transmembrane region" description="Helical" evidence="19">
    <location>
        <begin position="260"/>
        <end position="282"/>
    </location>
</feature>
<feature type="transmembrane region" description="Helical" evidence="19">
    <location>
        <begin position="84"/>
        <end position="109"/>
    </location>
</feature>
<dbReference type="RefSeq" id="WP_013576121.1">
    <property type="nucleotide sequence ID" value="NC_015061.1"/>
</dbReference>
<evidence type="ECO:0000256" key="10">
    <source>
        <dbReference type="ARBA" id="ARBA00022676"/>
    </source>
</evidence>
<dbReference type="NCBIfam" id="NF009784">
    <property type="entry name" value="PRK13279.1"/>
    <property type="match status" value="1"/>
</dbReference>
<evidence type="ECO:0000256" key="4">
    <source>
        <dbReference type="ARBA" id="ARBA00012056"/>
    </source>
</evidence>
<dbReference type="OrthoDB" id="9775035at2"/>
<dbReference type="InterPro" id="IPR022839">
    <property type="entry name" value="ArnT"/>
</dbReference>
<keyword evidence="10 19" id="KW-0328">Glycosyltransferase</keyword>
<dbReference type="EMBL" id="CP002505">
    <property type="protein sequence ID" value="ADW74422.1"/>
    <property type="molecule type" value="Genomic_DNA"/>
</dbReference>
<feature type="transmembrane region" description="Helical" evidence="19">
    <location>
        <begin position="165"/>
        <end position="195"/>
    </location>
</feature>
<keyword evidence="9 19" id="KW-0441">Lipid A biosynthesis</keyword>
<comment type="function">
    <text evidence="17 19">Catalyzes the transfer of the L-Ara4N moiety of the glycolipid undecaprenyl phosphate-alpha-L-Ara4N to lipid A. The modified arabinose is attached to lipid A and is required for resistance to polymyxin and cationic antimicrobial peptides.</text>
</comment>
<dbReference type="EC" id="2.4.2.43" evidence="4 19"/>
<feature type="transmembrane region" description="Helical" evidence="19">
    <location>
        <begin position="318"/>
        <end position="335"/>
    </location>
</feature>
<dbReference type="AlphaFoldDB" id="A0A0H3FHQ4"/>
<protein>
    <recommendedName>
        <fullName evidence="5 19">Undecaprenyl phosphate-alpha-4-amino-4-deoxy-L-arabinose arabinosyl transferase</fullName>
        <ecNumber evidence="4 19">2.4.2.43</ecNumber>
    </recommendedName>
    <alternativeName>
        <fullName evidence="19">4-amino-4-deoxy-L-arabinose lipid A transferase</fullName>
    </alternativeName>
    <alternativeName>
        <fullName evidence="19">Lipid IV(A) 4-amino-4-deoxy-L-arabinosyltransferase</fullName>
    </alternativeName>
    <alternativeName>
        <fullName evidence="19">Undecaprenyl phosphate-alpha-L-Ara4N transferase</fullName>
    </alternativeName>
</protein>
<keyword evidence="8 19" id="KW-0997">Cell inner membrane</keyword>
<evidence type="ECO:0000256" key="16">
    <source>
        <dbReference type="ARBA" id="ARBA00023136"/>
    </source>
</evidence>
<evidence type="ECO:0000313" key="21">
    <source>
        <dbReference type="EMBL" id="ADW74422.1"/>
    </source>
</evidence>
<evidence type="ECO:0000256" key="15">
    <source>
        <dbReference type="ARBA" id="ARBA00023098"/>
    </source>
</evidence>
<dbReference type="UniPathway" id="UPA00037"/>
<evidence type="ECO:0000256" key="3">
    <source>
        <dbReference type="ARBA" id="ARBA00010814"/>
    </source>
</evidence>
<evidence type="ECO:0000256" key="14">
    <source>
        <dbReference type="ARBA" id="ARBA00022989"/>
    </source>
</evidence>
<feature type="transmembrane region" description="Helical" evidence="19">
    <location>
        <begin position="207"/>
        <end position="230"/>
    </location>
</feature>
<feature type="domain" description="ArnT-like N-terminal" evidence="20">
    <location>
        <begin position="12"/>
        <end position="240"/>
    </location>
</feature>
<evidence type="ECO:0000256" key="1">
    <source>
        <dbReference type="ARBA" id="ARBA00004429"/>
    </source>
</evidence>
<comment type="subcellular location">
    <subcellularLocation>
        <location evidence="1 19">Cell inner membrane</location>
        <topology evidence="1 19">Multi-pass membrane protein</topology>
    </subcellularLocation>
</comment>
<dbReference type="GO" id="GO:0009103">
    <property type="term" value="P:lipopolysaccharide biosynthetic process"/>
    <property type="evidence" value="ECO:0007669"/>
    <property type="project" value="UniProtKB-KW"/>
</dbReference>
<dbReference type="PANTHER" id="PTHR33908:SF3">
    <property type="entry name" value="UNDECAPRENYL PHOSPHATE-ALPHA-4-AMINO-4-DEOXY-L-ARABINOSE ARABINOSYL TRANSFERASE"/>
    <property type="match status" value="1"/>
</dbReference>
<evidence type="ECO:0000256" key="18">
    <source>
        <dbReference type="ARBA" id="ARBA00034054"/>
    </source>
</evidence>
<evidence type="ECO:0000259" key="20">
    <source>
        <dbReference type="Pfam" id="PF02366"/>
    </source>
</evidence>
<dbReference type="GO" id="GO:0000030">
    <property type="term" value="F:mannosyltransferase activity"/>
    <property type="evidence" value="ECO:0007669"/>
    <property type="project" value="InterPro"/>
</dbReference>
<dbReference type="InterPro" id="IPR003342">
    <property type="entry name" value="ArnT-like_N"/>
</dbReference>
<dbReference type="eggNOG" id="COG1807">
    <property type="taxonomic scope" value="Bacteria"/>
</dbReference>
<dbReference type="HOGENOM" id="CLU_019200_2_1_6"/>
<dbReference type="InterPro" id="IPR050297">
    <property type="entry name" value="LipidA_mod_glycosyltrf_83"/>
</dbReference>
<dbReference type="GO" id="GO:0103015">
    <property type="term" value="F:4-amino-4-deoxy-L-arabinose transferase activity"/>
    <property type="evidence" value="ECO:0007669"/>
    <property type="project" value="UniProtKB-EC"/>
</dbReference>
<evidence type="ECO:0000256" key="19">
    <source>
        <dbReference type="HAMAP-Rule" id="MF_01165"/>
    </source>
</evidence>
<dbReference type="GeneID" id="95416639"/>
<dbReference type="KEGG" id="rah:Rahaq_2819"/>
<comment type="similarity">
    <text evidence="3 19">Belongs to the glycosyltransferase 83 family.</text>
</comment>
<keyword evidence="14 19" id="KW-1133">Transmembrane helix</keyword>
<evidence type="ECO:0000256" key="11">
    <source>
        <dbReference type="ARBA" id="ARBA00022679"/>
    </source>
</evidence>
<keyword evidence="11 19" id="KW-0808">Transferase</keyword>
<evidence type="ECO:0000256" key="7">
    <source>
        <dbReference type="ARBA" id="ARBA00022516"/>
    </source>
</evidence>
<keyword evidence="12 19" id="KW-0812">Transmembrane</keyword>
<evidence type="ECO:0000313" key="22">
    <source>
        <dbReference type="Proteomes" id="UP000007257"/>
    </source>
</evidence>
<evidence type="ECO:0000256" key="2">
    <source>
        <dbReference type="ARBA" id="ARBA00005200"/>
    </source>
</evidence>
<evidence type="ECO:0000256" key="8">
    <source>
        <dbReference type="ARBA" id="ARBA00022519"/>
    </source>
</evidence>
<dbReference type="PANTHER" id="PTHR33908">
    <property type="entry name" value="MANNOSYLTRANSFERASE YKCB-RELATED"/>
    <property type="match status" value="1"/>
</dbReference>
<feature type="transmembrane region" description="Helical" evidence="19">
    <location>
        <begin position="355"/>
        <end position="376"/>
    </location>
</feature>
<evidence type="ECO:0000256" key="9">
    <source>
        <dbReference type="ARBA" id="ARBA00022556"/>
    </source>
</evidence>
<evidence type="ECO:0000256" key="13">
    <source>
        <dbReference type="ARBA" id="ARBA00022985"/>
    </source>
</evidence>
<accession>A0A0H3FHQ4</accession>
<comment type="pathway">
    <text evidence="2 19">Lipopolysaccharide metabolism; 4-amino-4-deoxy-beta-L-arabinose-lipid A biosynthesis.</text>
</comment>
<name>A0A0H3FHQ4_RAHSY</name>
<dbReference type="GO" id="GO:0006493">
    <property type="term" value="P:protein O-linked glycosylation"/>
    <property type="evidence" value="ECO:0007669"/>
    <property type="project" value="InterPro"/>
</dbReference>
<evidence type="ECO:0000256" key="12">
    <source>
        <dbReference type="ARBA" id="ARBA00022692"/>
    </source>
</evidence>
<sequence length="556" mass="62662">MSKTIKGLWGTLILVFFALVYLVPLNTRLLWQPDETRYAEISREMLQRGDWVVPHLLGLRYFEKPVAGYWFNNISQMIFGDSNFAVRFGSVFSTALSAILVFWLAHLMWRNRQTAYTAALIYLSMTLVFGIGTYSVMDPMITLWMTAAMVASYFCLRVSRTPQKALSWIALGLACGMGFMTKGFLALALPVIAVLPIIWREKRFKTLLGWGPLAIVSAAVLSLPWVLAIAHREPDFWNYFFWVEHIQRFAEADAQHKAPFWYYLPVLFLGALPWLGLLPGALRAGWTQRVMRPELFFLLSWAIMPLIFFSIAKGKLPTYILPCFAPLALLMADYLDKILESGKLRALKANGTLNIVFGVLLAVAVLLISGILPFHIKAVFSRSELPHALIGILCFAVWALAGAVSLTDLKKRWYWAALCPLVLALLAGQAIPKKVMDSKQPQPFLTQNMALLKDSRYVLTDNVGVATAVAWTLKRSDILMFDEKGELQYGLSYPDAKDNFVDAAHFSQWLQQARQAGNVSLILRLDRNAAVKSSLPPADQTVRIDRQALLFYKKLP</sequence>
<gene>
    <name evidence="19" type="primary">arnT</name>
    <name evidence="21" type="ordered locus">Rahaq_2819</name>
</gene>
<dbReference type="GO" id="GO:0010041">
    <property type="term" value="P:response to iron(III) ion"/>
    <property type="evidence" value="ECO:0007669"/>
    <property type="project" value="TreeGrafter"/>
</dbReference>
<keyword evidence="15 19" id="KW-0443">Lipid metabolism</keyword>
<feature type="transmembrane region" description="Helical" evidence="19">
    <location>
        <begin position="413"/>
        <end position="431"/>
    </location>
</feature>
<proteinExistence type="inferred from homology"/>
<dbReference type="HAMAP" id="MF_01165">
    <property type="entry name" value="ArnT_transfer"/>
    <property type="match status" value="1"/>
</dbReference>
<evidence type="ECO:0000256" key="5">
    <source>
        <dbReference type="ARBA" id="ARBA00015532"/>
    </source>
</evidence>
<evidence type="ECO:0000256" key="17">
    <source>
        <dbReference type="ARBA" id="ARBA00025446"/>
    </source>
</evidence>
<organism evidence="21 22">
    <name type="scientific">Rahnella sp. (strain Y9602)</name>
    <dbReference type="NCBI Taxonomy" id="2703885"/>
    <lineage>
        <taxon>Bacteria</taxon>
        <taxon>Pseudomonadati</taxon>
        <taxon>Pseudomonadota</taxon>
        <taxon>Gammaproteobacteria</taxon>
        <taxon>Enterobacterales</taxon>
        <taxon>Yersiniaceae</taxon>
        <taxon>Rahnella</taxon>
    </lineage>
</organism>
<keyword evidence="16 19" id="KW-0472">Membrane</keyword>
<dbReference type="Proteomes" id="UP000007257">
    <property type="component" value="Chromosome"/>
</dbReference>
<reference evidence="22" key="1">
    <citation type="submission" date="2011-01" db="EMBL/GenBank/DDBJ databases">
        <title>Complete sequence of chromosome of Rahnella sp. Y9602.</title>
        <authorList>
            <consortium name="US DOE Joint Genome Institute"/>
            <person name="Lucas S."/>
            <person name="Copeland A."/>
            <person name="Lapidus A."/>
            <person name="Cheng J.-F."/>
            <person name="Goodwin L."/>
            <person name="Pitluck S."/>
            <person name="Lu M."/>
            <person name="Detter J.C."/>
            <person name="Han C."/>
            <person name="Tapia R."/>
            <person name="Land M."/>
            <person name="Hauser L."/>
            <person name="Kyrpides N."/>
            <person name="Ivanova N."/>
            <person name="Ovchinnikova G."/>
            <person name="Pagani I."/>
            <person name="Sobecky P.A."/>
            <person name="Martinez R.J."/>
            <person name="Woyke T."/>
        </authorList>
    </citation>
    <scope>NUCLEOTIDE SEQUENCE [LARGE SCALE GENOMIC DNA]</scope>
    <source>
        <strain evidence="22">Y9602</strain>
    </source>
</reference>
<dbReference type="GO" id="GO:0005886">
    <property type="term" value="C:plasma membrane"/>
    <property type="evidence" value="ECO:0007669"/>
    <property type="project" value="UniProtKB-SubCell"/>
</dbReference>
<keyword evidence="6 19" id="KW-1003">Cell membrane</keyword>
<reference evidence="21 22" key="2">
    <citation type="journal article" date="2012" name="J. Bacteriol.">
        <title>Complete Genome Sequence of Rahnella sp. Strain Y9602, a Gammaproteobacterium Isolate from Metal- and Radionuclide-Contaminated Soil.</title>
        <authorList>
            <person name="Martinez R.J."/>
            <person name="Bruce D."/>
            <person name="Detter C."/>
            <person name="Goodwin L.A."/>
            <person name="Han J."/>
            <person name="Han C.S."/>
            <person name="Held B."/>
            <person name="Land M.L."/>
            <person name="Mikhailova N."/>
            <person name="Nolan M."/>
            <person name="Pennacchio L."/>
            <person name="Pitluck S."/>
            <person name="Tapia R."/>
            <person name="Woyke T."/>
            <person name="Sobecky P.A."/>
        </authorList>
    </citation>
    <scope>NUCLEOTIDE SEQUENCE [LARGE SCALE GENOMIC DNA]</scope>
    <source>
        <strain evidence="21 22">Y9602</strain>
    </source>
</reference>
<feature type="transmembrane region" description="Helical" evidence="19">
    <location>
        <begin position="115"/>
        <end position="134"/>
    </location>
</feature>
<evidence type="ECO:0000256" key="6">
    <source>
        <dbReference type="ARBA" id="ARBA00022475"/>
    </source>
</evidence>
<dbReference type="Pfam" id="PF02366">
    <property type="entry name" value="PMT"/>
    <property type="match status" value="1"/>
</dbReference>
<keyword evidence="13 19" id="KW-0448">Lipopolysaccharide biosynthesis</keyword>
<keyword evidence="7 19" id="KW-0444">Lipid biosynthesis</keyword>
<feature type="transmembrane region" description="Helical" evidence="19">
    <location>
        <begin position="6"/>
        <end position="23"/>
    </location>
</feature>
<comment type="catalytic activity">
    <reaction evidence="18 19">
        <text>4-amino-4-deoxy-alpha-L-arabinopyranosyl di-trans,octa-cis-undecaprenyl phosphate + lipid IVA = lipid IIA + di-trans,octa-cis-undecaprenyl phosphate.</text>
        <dbReference type="EC" id="2.4.2.43"/>
    </reaction>
</comment>
<feature type="transmembrane region" description="Helical" evidence="19">
    <location>
        <begin position="388"/>
        <end position="406"/>
    </location>
</feature>
<feature type="transmembrane region" description="Helical" evidence="19">
    <location>
        <begin position="294"/>
        <end position="312"/>
    </location>
</feature>